<name>E1YIE1_9BACT</name>
<protein>
    <recommendedName>
        <fullName evidence="3">Lipoprotein</fullName>
    </recommendedName>
</protein>
<evidence type="ECO:0000256" key="1">
    <source>
        <dbReference type="SAM" id="SignalP"/>
    </source>
</evidence>
<sequence length="163" mass="18685">MQKLHRKKAFLKLFIYLQLPFLLLSCMVNTRSVQDPVQNKDKWQLFTEIKKGQYLLLIDTVNVSRLSDGTLKCSAKIVPSPKRAGTLKKTIISANREAGIERKNEDQIVNGIIKSETELHDCEISCKTNKLYLYVTKQNILEFPVSESGPDHELFKRVCESSK</sequence>
<accession>E1YIE1</accession>
<reference evidence="2" key="1">
    <citation type="journal article" date="2011" name="Environ. Microbiol.">
        <title>Genomic insights into the metabolic potential of the polycyclic aromatic hydrocarbon degrading sulfate-reducing Deltaproteobacterium N47.</title>
        <authorList>
            <person name="Bergmann F."/>
            <person name="Selesi D."/>
            <person name="Weinmaier T."/>
            <person name="Tischler P."/>
            <person name="Rattei T."/>
            <person name="Meckenstock R.U."/>
        </authorList>
    </citation>
    <scope>NUCLEOTIDE SEQUENCE</scope>
</reference>
<keyword evidence="1" id="KW-0732">Signal</keyword>
<dbReference type="AlphaFoldDB" id="E1YIE1"/>
<evidence type="ECO:0008006" key="3">
    <source>
        <dbReference type="Google" id="ProtNLM"/>
    </source>
</evidence>
<organism evidence="2">
    <name type="scientific">uncultured Desulfobacterium sp</name>
    <dbReference type="NCBI Taxonomy" id="201089"/>
    <lineage>
        <taxon>Bacteria</taxon>
        <taxon>Pseudomonadati</taxon>
        <taxon>Thermodesulfobacteriota</taxon>
        <taxon>Desulfobacteria</taxon>
        <taxon>Desulfobacterales</taxon>
        <taxon>Desulfobacteriaceae</taxon>
        <taxon>Desulfobacterium</taxon>
        <taxon>environmental samples</taxon>
    </lineage>
</organism>
<feature type="signal peptide" evidence="1">
    <location>
        <begin position="1"/>
        <end position="30"/>
    </location>
</feature>
<dbReference type="PROSITE" id="PS51257">
    <property type="entry name" value="PROKAR_LIPOPROTEIN"/>
    <property type="match status" value="1"/>
</dbReference>
<dbReference type="EMBL" id="FR695874">
    <property type="protein sequence ID" value="CBX29988.1"/>
    <property type="molecule type" value="Genomic_DNA"/>
</dbReference>
<proteinExistence type="predicted"/>
<feature type="chain" id="PRO_5003155119" description="Lipoprotein" evidence="1">
    <location>
        <begin position="31"/>
        <end position="163"/>
    </location>
</feature>
<evidence type="ECO:0000313" key="2">
    <source>
        <dbReference type="EMBL" id="CBX29988.1"/>
    </source>
</evidence>
<gene>
    <name evidence="2" type="ORF">N47_D27970</name>
</gene>